<evidence type="ECO:0000313" key="3">
    <source>
        <dbReference type="Proteomes" id="UP001179952"/>
    </source>
</evidence>
<dbReference type="PANTHER" id="PTHR34198">
    <property type="entry name" value="OS01G0175100 PROTEIN"/>
    <property type="match status" value="1"/>
</dbReference>
<accession>A0AAV9AMC5</accession>
<evidence type="ECO:0000313" key="2">
    <source>
        <dbReference type="EMBL" id="KAK1265498.1"/>
    </source>
</evidence>
<sequence length="122" mass="13482">MASSAPIMSFRPTGFRAQAASGNPRSESRRPGGGQWWAPLFGWPSEPDYIYGGSGDASSPPQPTEEEAEKAMRRRFGRFTEEKARKLRMRTMETATFHDVMYHSAIASRLASDVPDRSGGGR</sequence>
<gene>
    <name evidence="2" type="ORF">QJS04_geneDACA021381</name>
</gene>
<dbReference type="AlphaFoldDB" id="A0AAV9AMC5"/>
<proteinExistence type="predicted"/>
<evidence type="ECO:0000256" key="1">
    <source>
        <dbReference type="SAM" id="MobiDB-lite"/>
    </source>
</evidence>
<dbReference type="EMBL" id="JAUJYN010000008">
    <property type="protein sequence ID" value="KAK1265498.1"/>
    <property type="molecule type" value="Genomic_DNA"/>
</dbReference>
<comment type="caution">
    <text evidence="2">The sequence shown here is derived from an EMBL/GenBank/DDBJ whole genome shotgun (WGS) entry which is preliminary data.</text>
</comment>
<keyword evidence="3" id="KW-1185">Reference proteome</keyword>
<reference evidence="2" key="1">
    <citation type="journal article" date="2023" name="Nat. Commun.">
        <title>Diploid and tetraploid genomes of Acorus and the evolution of monocots.</title>
        <authorList>
            <person name="Ma L."/>
            <person name="Liu K.W."/>
            <person name="Li Z."/>
            <person name="Hsiao Y.Y."/>
            <person name="Qi Y."/>
            <person name="Fu T."/>
            <person name="Tang G.D."/>
            <person name="Zhang D."/>
            <person name="Sun W.H."/>
            <person name="Liu D.K."/>
            <person name="Li Y."/>
            <person name="Chen G.Z."/>
            <person name="Liu X.D."/>
            <person name="Liao X.Y."/>
            <person name="Jiang Y.T."/>
            <person name="Yu X."/>
            <person name="Hao Y."/>
            <person name="Huang J."/>
            <person name="Zhao X.W."/>
            <person name="Ke S."/>
            <person name="Chen Y.Y."/>
            <person name="Wu W.L."/>
            <person name="Hsu J.L."/>
            <person name="Lin Y.F."/>
            <person name="Huang M.D."/>
            <person name="Li C.Y."/>
            <person name="Huang L."/>
            <person name="Wang Z.W."/>
            <person name="Zhao X."/>
            <person name="Zhong W.Y."/>
            <person name="Peng D.H."/>
            <person name="Ahmad S."/>
            <person name="Lan S."/>
            <person name="Zhang J.S."/>
            <person name="Tsai W.C."/>
            <person name="Van de Peer Y."/>
            <person name="Liu Z.J."/>
        </authorList>
    </citation>
    <scope>NUCLEOTIDE SEQUENCE</scope>
    <source>
        <strain evidence="2">SCP</strain>
    </source>
</reference>
<dbReference type="PANTHER" id="PTHR34198:SF1">
    <property type="entry name" value="OS01G0104300 PROTEIN"/>
    <property type="match status" value="1"/>
</dbReference>
<feature type="region of interest" description="Disordered" evidence="1">
    <location>
        <begin position="1"/>
        <end position="35"/>
    </location>
</feature>
<protein>
    <submittedName>
        <fullName evidence="2">Uncharacterized protein</fullName>
    </submittedName>
</protein>
<name>A0AAV9AMC5_ACOGR</name>
<dbReference type="Proteomes" id="UP001179952">
    <property type="component" value="Unassembled WGS sequence"/>
</dbReference>
<organism evidence="2 3">
    <name type="scientific">Acorus gramineus</name>
    <name type="common">Dwarf sweet flag</name>
    <dbReference type="NCBI Taxonomy" id="55184"/>
    <lineage>
        <taxon>Eukaryota</taxon>
        <taxon>Viridiplantae</taxon>
        <taxon>Streptophyta</taxon>
        <taxon>Embryophyta</taxon>
        <taxon>Tracheophyta</taxon>
        <taxon>Spermatophyta</taxon>
        <taxon>Magnoliopsida</taxon>
        <taxon>Liliopsida</taxon>
        <taxon>Acoraceae</taxon>
        <taxon>Acorus</taxon>
    </lineage>
</organism>
<reference evidence="2" key="2">
    <citation type="submission" date="2023-06" db="EMBL/GenBank/DDBJ databases">
        <authorList>
            <person name="Ma L."/>
            <person name="Liu K.-W."/>
            <person name="Li Z."/>
            <person name="Hsiao Y.-Y."/>
            <person name="Qi Y."/>
            <person name="Fu T."/>
            <person name="Tang G."/>
            <person name="Zhang D."/>
            <person name="Sun W.-H."/>
            <person name="Liu D.-K."/>
            <person name="Li Y."/>
            <person name="Chen G.-Z."/>
            <person name="Liu X.-D."/>
            <person name="Liao X.-Y."/>
            <person name="Jiang Y.-T."/>
            <person name="Yu X."/>
            <person name="Hao Y."/>
            <person name="Huang J."/>
            <person name="Zhao X.-W."/>
            <person name="Ke S."/>
            <person name="Chen Y.-Y."/>
            <person name="Wu W.-L."/>
            <person name="Hsu J.-L."/>
            <person name="Lin Y.-F."/>
            <person name="Huang M.-D."/>
            <person name="Li C.-Y."/>
            <person name="Huang L."/>
            <person name="Wang Z.-W."/>
            <person name="Zhao X."/>
            <person name="Zhong W.-Y."/>
            <person name="Peng D.-H."/>
            <person name="Ahmad S."/>
            <person name="Lan S."/>
            <person name="Zhang J.-S."/>
            <person name="Tsai W.-C."/>
            <person name="Van De Peer Y."/>
            <person name="Liu Z.-J."/>
        </authorList>
    </citation>
    <scope>NUCLEOTIDE SEQUENCE</scope>
    <source>
        <strain evidence="2">SCP</strain>
        <tissue evidence="2">Leaves</tissue>
    </source>
</reference>
<feature type="region of interest" description="Disordered" evidence="1">
    <location>
        <begin position="49"/>
        <end position="75"/>
    </location>
</feature>